<feature type="compositionally biased region" description="Polar residues" evidence="3">
    <location>
        <begin position="116"/>
        <end position="127"/>
    </location>
</feature>
<organism evidence="4 5">
    <name type="scientific">Nocardioides piscis</name>
    <dbReference type="NCBI Taxonomy" id="2714938"/>
    <lineage>
        <taxon>Bacteria</taxon>
        <taxon>Bacillati</taxon>
        <taxon>Actinomycetota</taxon>
        <taxon>Actinomycetes</taxon>
        <taxon>Propionibacteriales</taxon>
        <taxon>Nocardioidaceae</taxon>
        <taxon>Nocardioides</taxon>
    </lineage>
</organism>
<protein>
    <submittedName>
        <fullName evidence="4">Uncharacterized protein</fullName>
    </submittedName>
</protein>
<keyword evidence="1" id="KW-0732">Signal</keyword>
<evidence type="ECO:0000256" key="1">
    <source>
        <dbReference type="ARBA" id="ARBA00022729"/>
    </source>
</evidence>
<evidence type="ECO:0000256" key="2">
    <source>
        <dbReference type="ARBA" id="ARBA00022837"/>
    </source>
</evidence>
<sequence length="176" mass="17956">MATDSGGGGERPDTDSDGVPDDSDACPDVSGPGSAGCPLPSDEKVTVYVDGAAAGSQDVESSNGPDDFALDVTVPHGSHEVTTVWTQDDEVLATDVRTVVHTAPGVDRDSDGVADSSDNCVRQPNADQSDRDEDGAGDACDSDIDGDGHSNAKEKAQGTDPYDATSYPGRKKSGLL</sequence>
<feature type="region of interest" description="Disordered" evidence="3">
    <location>
        <begin position="102"/>
        <end position="176"/>
    </location>
</feature>
<dbReference type="KEGG" id="npi:G7071_12305"/>
<gene>
    <name evidence="4" type="ORF">G7071_12305</name>
</gene>
<dbReference type="AlphaFoldDB" id="A0A6G7YKY1"/>
<dbReference type="InterPro" id="IPR003367">
    <property type="entry name" value="Thrombospondin_3-like_rpt"/>
</dbReference>
<dbReference type="SUPFAM" id="SSF103647">
    <property type="entry name" value="TSP type-3 repeat"/>
    <property type="match status" value="1"/>
</dbReference>
<feature type="compositionally biased region" description="Acidic residues" evidence="3">
    <location>
        <begin position="15"/>
        <end position="25"/>
    </location>
</feature>
<dbReference type="Gene3D" id="4.10.1080.10">
    <property type="entry name" value="TSP type-3 repeat"/>
    <property type="match status" value="1"/>
</dbReference>
<feature type="compositionally biased region" description="Basic and acidic residues" evidence="3">
    <location>
        <begin position="146"/>
        <end position="157"/>
    </location>
</feature>
<dbReference type="InterPro" id="IPR028974">
    <property type="entry name" value="TSP_type-3_rpt"/>
</dbReference>
<dbReference type="PANTHER" id="PTHR10199">
    <property type="entry name" value="THROMBOSPONDIN"/>
    <property type="match status" value="1"/>
</dbReference>
<evidence type="ECO:0000313" key="4">
    <source>
        <dbReference type="EMBL" id="QIK77403.1"/>
    </source>
</evidence>
<dbReference type="GO" id="GO:0007155">
    <property type="term" value="P:cell adhesion"/>
    <property type="evidence" value="ECO:0007669"/>
    <property type="project" value="InterPro"/>
</dbReference>
<dbReference type="Pfam" id="PF02412">
    <property type="entry name" value="TSP_3"/>
    <property type="match status" value="3"/>
</dbReference>
<keyword evidence="5" id="KW-1185">Reference proteome</keyword>
<reference evidence="4 5" key="1">
    <citation type="submission" date="2020-03" db="EMBL/GenBank/DDBJ databases">
        <title>Nocardioides sp. nov., isolated from fish.</title>
        <authorList>
            <person name="Hyun D.-W."/>
            <person name="Bae J.-W."/>
        </authorList>
    </citation>
    <scope>NUCLEOTIDE SEQUENCE [LARGE SCALE GENOMIC DNA]</scope>
    <source>
        <strain evidence="4 5">HDW12A</strain>
    </source>
</reference>
<evidence type="ECO:0000313" key="5">
    <source>
        <dbReference type="Proteomes" id="UP000502035"/>
    </source>
</evidence>
<name>A0A6G7YKY1_9ACTN</name>
<feature type="compositionally biased region" description="Acidic residues" evidence="3">
    <location>
        <begin position="130"/>
        <end position="145"/>
    </location>
</feature>
<dbReference type="EMBL" id="CP049866">
    <property type="protein sequence ID" value="QIK77403.1"/>
    <property type="molecule type" value="Genomic_DNA"/>
</dbReference>
<dbReference type="GO" id="GO:0005509">
    <property type="term" value="F:calcium ion binding"/>
    <property type="evidence" value="ECO:0007669"/>
    <property type="project" value="InterPro"/>
</dbReference>
<evidence type="ECO:0000256" key="3">
    <source>
        <dbReference type="SAM" id="MobiDB-lite"/>
    </source>
</evidence>
<accession>A0A6G7YKY1</accession>
<proteinExistence type="predicted"/>
<keyword evidence="2" id="KW-0106">Calcium</keyword>
<dbReference type="Proteomes" id="UP000502035">
    <property type="component" value="Chromosome"/>
</dbReference>
<feature type="region of interest" description="Disordered" evidence="3">
    <location>
        <begin position="1"/>
        <end position="73"/>
    </location>
</feature>